<organism evidence="3 4">
    <name type="scientific">Vitis vinifera</name>
    <name type="common">Grape</name>
    <dbReference type="NCBI Taxonomy" id="29760"/>
    <lineage>
        <taxon>Eukaryota</taxon>
        <taxon>Viridiplantae</taxon>
        <taxon>Streptophyta</taxon>
        <taxon>Embryophyta</taxon>
        <taxon>Tracheophyta</taxon>
        <taxon>Spermatophyta</taxon>
        <taxon>Magnoliopsida</taxon>
        <taxon>eudicotyledons</taxon>
        <taxon>Gunneridae</taxon>
        <taxon>Pentapetalae</taxon>
        <taxon>rosids</taxon>
        <taxon>Vitales</taxon>
        <taxon>Vitaceae</taxon>
        <taxon>Viteae</taxon>
        <taxon>Vitis</taxon>
    </lineage>
</organism>
<dbReference type="PANTHER" id="PTHR48048:SF30">
    <property type="entry name" value="GLYCOSYLTRANSFERASE"/>
    <property type="match status" value="1"/>
</dbReference>
<keyword evidence="2" id="KW-0328">Glycosyltransferase</keyword>
<sequence>MKNVVLYPSPGMGHLISMVELGKLIVEHYPSLCITILTITAPFDTGATGSYISAVSATTPSINFHHLPVTPLPQALRAISGNSNFLALVIDFFCTPPLTVAEQLKIPAYCFFTSSSAGLALFHYIPTLHRNNAQSFKDIMNTFHQVPGLPPIPSADMPAPLMDRTSKEYESFLYYTTHAPKSAGIIVKTFESLEPMALKAVRDGLCVTDGPTPPVFSIGPLIATQGGDDGMDLLRATEGTTSFTVFSQAMGAGERAVLFFQKDVIFPKDTSLSLLYPPALGTIPIGYWASRALGPSFKVRDDIGLYTLGGSY</sequence>
<evidence type="ECO:0000313" key="3">
    <source>
        <dbReference type="EMBL" id="WKA07361.1"/>
    </source>
</evidence>
<keyword evidence="2" id="KW-0808">Transferase</keyword>
<dbReference type="InterPro" id="IPR050481">
    <property type="entry name" value="UDP-glycosyltransf_plant"/>
</dbReference>
<keyword evidence="4" id="KW-1185">Reference proteome</keyword>
<proteinExistence type="inferred from homology"/>
<evidence type="ECO:0000256" key="1">
    <source>
        <dbReference type="ARBA" id="ARBA00009995"/>
    </source>
</evidence>
<reference evidence="3 4" key="1">
    <citation type="journal article" date="2023" name="Hortic Res">
        <title>The complete reference genome for grapevine (Vitis vinifera L.) genetics and breeding.</title>
        <authorList>
            <person name="Shi X."/>
            <person name="Cao S."/>
            <person name="Wang X."/>
            <person name="Huang S."/>
            <person name="Wang Y."/>
            <person name="Liu Z."/>
            <person name="Liu W."/>
            <person name="Leng X."/>
            <person name="Peng Y."/>
            <person name="Wang N."/>
            <person name="Wang Y."/>
            <person name="Ma Z."/>
            <person name="Xu X."/>
            <person name="Zhang F."/>
            <person name="Xue H."/>
            <person name="Zhong H."/>
            <person name="Wang Y."/>
            <person name="Zhang K."/>
            <person name="Velt A."/>
            <person name="Avia K."/>
            <person name="Holtgrawe D."/>
            <person name="Grimplet J."/>
            <person name="Matus J.T."/>
            <person name="Ware D."/>
            <person name="Wu X."/>
            <person name="Wang H."/>
            <person name="Liu C."/>
            <person name="Fang Y."/>
            <person name="Rustenholz C."/>
            <person name="Cheng Z."/>
            <person name="Xiao H."/>
            <person name="Zhou Y."/>
        </authorList>
    </citation>
    <scope>NUCLEOTIDE SEQUENCE [LARGE SCALE GENOMIC DNA]</scope>
    <source>
        <strain evidence="4">cv. Pinot noir / PN40024</strain>
        <tissue evidence="3">Leaf</tissue>
    </source>
</reference>
<dbReference type="EMBL" id="CP126663">
    <property type="protein sequence ID" value="WKA07361.1"/>
    <property type="molecule type" value="Genomic_DNA"/>
</dbReference>
<accession>A0ABY9DKI2</accession>
<evidence type="ECO:0000256" key="2">
    <source>
        <dbReference type="ARBA" id="ARBA00022676"/>
    </source>
</evidence>
<protein>
    <submittedName>
        <fullName evidence="3">Uncharacterized protein</fullName>
    </submittedName>
</protein>
<gene>
    <name evidence="3" type="ORF">VitviT2T_025201</name>
</gene>
<comment type="similarity">
    <text evidence="1">Belongs to the UDP-glycosyltransferase family.</text>
</comment>
<dbReference type="Proteomes" id="UP001227230">
    <property type="component" value="Chromosome 16"/>
</dbReference>
<dbReference type="Gene3D" id="3.40.50.2000">
    <property type="entry name" value="Glycogen Phosphorylase B"/>
    <property type="match status" value="1"/>
</dbReference>
<dbReference type="PANTHER" id="PTHR48048">
    <property type="entry name" value="GLYCOSYLTRANSFERASE"/>
    <property type="match status" value="1"/>
</dbReference>
<name>A0ABY9DKI2_VITVI</name>
<dbReference type="SUPFAM" id="SSF53756">
    <property type="entry name" value="UDP-Glycosyltransferase/glycogen phosphorylase"/>
    <property type="match status" value="1"/>
</dbReference>
<evidence type="ECO:0000313" key="4">
    <source>
        <dbReference type="Proteomes" id="UP001227230"/>
    </source>
</evidence>